<dbReference type="Gene3D" id="3.30.2030.20">
    <property type="match status" value="1"/>
</dbReference>
<dbReference type="InterPro" id="IPR032018">
    <property type="entry name" value="LppA/LppB/LprP"/>
</dbReference>
<sequence>MVTRRRPARTRPTRAALAVLMATATLIGGCSVTENPYESKTVEGDEAIALIDSMRAKGSYEAARQRLNDTAQTIAQRIAAAVPGQTWQFSTNPDVREVKSDGLPCEKLTGSVALKPLADLVEFGRLFSSEEFTTAAGIVREEAAQFGATGESSLFNDDSRRDIDIRGGGYEFNLRQSKAAILNITGDCFLRQRVIELPPGQLPPTPPIVPPPTSSTP</sequence>
<dbReference type="Proteomes" id="UP001635816">
    <property type="component" value="Unassembled WGS sequence"/>
</dbReference>
<comment type="subcellular location">
    <subcellularLocation>
        <location evidence="1">Cell membrane</location>
        <topology evidence="1">Lipid-anchor</topology>
    </subcellularLocation>
</comment>
<keyword evidence="6 8" id="KW-0449">Lipoprotein</keyword>
<dbReference type="EMBL" id="JBKBDD010000031">
    <property type="protein sequence ID" value="MFN6548623.1"/>
    <property type="molecule type" value="Genomic_DNA"/>
</dbReference>
<comment type="caution">
    <text evidence="8">The sequence shown here is derived from an EMBL/GenBank/DDBJ whole genome shotgun (WGS) entry which is preliminary data.</text>
</comment>
<evidence type="ECO:0000256" key="7">
    <source>
        <dbReference type="SAM" id="SignalP"/>
    </source>
</evidence>
<evidence type="ECO:0000256" key="5">
    <source>
        <dbReference type="ARBA" id="ARBA00023139"/>
    </source>
</evidence>
<dbReference type="RefSeq" id="WP_409546011.1">
    <property type="nucleotide sequence ID" value="NZ_JBKBDD010000031.1"/>
</dbReference>
<gene>
    <name evidence="8" type="ORF">ACK4CT_36360</name>
</gene>
<dbReference type="PROSITE" id="PS51257">
    <property type="entry name" value="PROKAR_LIPOPROTEIN"/>
    <property type="match status" value="1"/>
</dbReference>
<keyword evidence="2" id="KW-1003">Cell membrane</keyword>
<evidence type="ECO:0000256" key="3">
    <source>
        <dbReference type="ARBA" id="ARBA00022729"/>
    </source>
</evidence>
<name>A0ABW9LNQ7_9MYCO</name>
<reference evidence="8 9" key="1">
    <citation type="submission" date="2024-12" db="EMBL/GenBank/DDBJ databases">
        <title>The coexistence of Mycolicibacterium septicum and Mycolicibacterium nivoides in clinical samples.</title>
        <authorList>
            <person name="Wang C."/>
            <person name="Feng Y."/>
            <person name="Zong Z."/>
        </authorList>
    </citation>
    <scope>NUCLEOTIDE SEQUENCE [LARGE SCALE GENOMIC DNA]</scope>
    <source>
        <strain evidence="8 9">120309</strain>
    </source>
</reference>
<evidence type="ECO:0000256" key="2">
    <source>
        <dbReference type="ARBA" id="ARBA00022475"/>
    </source>
</evidence>
<feature type="chain" id="PRO_5046756689" evidence="7">
    <location>
        <begin position="28"/>
        <end position="217"/>
    </location>
</feature>
<evidence type="ECO:0000313" key="8">
    <source>
        <dbReference type="EMBL" id="MFN6548623.1"/>
    </source>
</evidence>
<keyword evidence="9" id="KW-1185">Reference proteome</keyword>
<evidence type="ECO:0000256" key="6">
    <source>
        <dbReference type="ARBA" id="ARBA00023288"/>
    </source>
</evidence>
<feature type="signal peptide" evidence="7">
    <location>
        <begin position="1"/>
        <end position="27"/>
    </location>
</feature>
<proteinExistence type="predicted"/>
<keyword evidence="3 7" id="KW-0732">Signal</keyword>
<evidence type="ECO:0000256" key="1">
    <source>
        <dbReference type="ARBA" id="ARBA00004193"/>
    </source>
</evidence>
<dbReference type="Pfam" id="PF16708">
    <property type="entry name" value="LppA"/>
    <property type="match status" value="1"/>
</dbReference>
<keyword evidence="4" id="KW-0472">Membrane</keyword>
<organism evidence="8 9">
    <name type="scientific">Mycolicibacterium nivoides</name>
    <dbReference type="NCBI Taxonomy" id="2487344"/>
    <lineage>
        <taxon>Bacteria</taxon>
        <taxon>Bacillati</taxon>
        <taxon>Actinomycetota</taxon>
        <taxon>Actinomycetes</taxon>
        <taxon>Mycobacteriales</taxon>
        <taxon>Mycobacteriaceae</taxon>
        <taxon>Mycolicibacterium</taxon>
    </lineage>
</organism>
<evidence type="ECO:0000256" key="4">
    <source>
        <dbReference type="ARBA" id="ARBA00023136"/>
    </source>
</evidence>
<evidence type="ECO:0000313" key="9">
    <source>
        <dbReference type="Proteomes" id="UP001635816"/>
    </source>
</evidence>
<protein>
    <submittedName>
        <fullName evidence="8">LppA family lipoprotein</fullName>
    </submittedName>
</protein>
<keyword evidence="5" id="KW-0564">Palmitate</keyword>
<accession>A0ABW9LNQ7</accession>